<feature type="transmembrane region" description="Helical" evidence="10">
    <location>
        <begin position="44"/>
        <end position="67"/>
    </location>
</feature>
<keyword evidence="6" id="KW-0630">Potassium</keyword>
<feature type="transmembrane region" description="Helical" evidence="10">
    <location>
        <begin position="169"/>
        <end position="191"/>
    </location>
</feature>
<dbReference type="GO" id="GO:0015079">
    <property type="term" value="F:potassium ion transmembrane transporter activity"/>
    <property type="evidence" value="ECO:0007669"/>
    <property type="project" value="InterPro"/>
</dbReference>
<gene>
    <name evidence="13" type="ORF">ENM99_00415</name>
</gene>
<evidence type="ECO:0000256" key="9">
    <source>
        <dbReference type="ARBA" id="ARBA00023136"/>
    </source>
</evidence>
<protein>
    <submittedName>
        <fullName evidence="13">Potassium transporter Kup</fullName>
    </submittedName>
</protein>
<dbReference type="InterPro" id="IPR053951">
    <property type="entry name" value="K_trans_N"/>
</dbReference>
<evidence type="ECO:0000256" key="2">
    <source>
        <dbReference type="ARBA" id="ARBA00022448"/>
    </source>
</evidence>
<comment type="subcellular location">
    <subcellularLocation>
        <location evidence="1">Membrane</location>
        <topology evidence="1">Multi-pass membrane protein</topology>
    </subcellularLocation>
</comment>
<evidence type="ECO:0000256" key="5">
    <source>
        <dbReference type="ARBA" id="ARBA00022847"/>
    </source>
</evidence>
<dbReference type="EMBL" id="DRZX01000022">
    <property type="protein sequence ID" value="HHS48330.1"/>
    <property type="molecule type" value="Genomic_DNA"/>
</dbReference>
<dbReference type="InterPro" id="IPR003855">
    <property type="entry name" value="K+_transporter"/>
</dbReference>
<evidence type="ECO:0000256" key="1">
    <source>
        <dbReference type="ARBA" id="ARBA00004141"/>
    </source>
</evidence>
<evidence type="ECO:0000259" key="12">
    <source>
        <dbReference type="Pfam" id="PF22776"/>
    </source>
</evidence>
<dbReference type="GO" id="GO:0016020">
    <property type="term" value="C:membrane"/>
    <property type="evidence" value="ECO:0007669"/>
    <property type="project" value="UniProtKB-SubCell"/>
</dbReference>
<keyword evidence="5" id="KW-0769">Symport</keyword>
<feature type="transmembrane region" description="Helical" evidence="10">
    <location>
        <begin position="101"/>
        <end position="126"/>
    </location>
</feature>
<feature type="transmembrane region" description="Helical" evidence="10">
    <location>
        <begin position="286"/>
        <end position="318"/>
    </location>
</feature>
<dbReference type="PANTHER" id="PTHR30540:SF83">
    <property type="entry name" value="K+ POTASSIUM TRANSPORTER"/>
    <property type="match status" value="1"/>
</dbReference>
<dbReference type="Pfam" id="PF02705">
    <property type="entry name" value="K_trans"/>
    <property type="match status" value="1"/>
</dbReference>
<dbReference type="AlphaFoldDB" id="A0A7C6E7T2"/>
<dbReference type="InterPro" id="IPR053952">
    <property type="entry name" value="K_trans_C"/>
</dbReference>
<dbReference type="Pfam" id="PF22776">
    <property type="entry name" value="K_trans_C"/>
    <property type="match status" value="1"/>
</dbReference>
<evidence type="ECO:0000259" key="11">
    <source>
        <dbReference type="Pfam" id="PF02705"/>
    </source>
</evidence>
<feature type="transmembrane region" description="Helical" evidence="10">
    <location>
        <begin position="138"/>
        <end position="157"/>
    </location>
</feature>
<evidence type="ECO:0000256" key="6">
    <source>
        <dbReference type="ARBA" id="ARBA00022958"/>
    </source>
</evidence>
<keyword evidence="9 10" id="KW-0472">Membrane</keyword>
<reference evidence="13" key="1">
    <citation type="journal article" date="2020" name="mSystems">
        <title>Genome- and Community-Level Interaction Insights into Carbon Utilization and Element Cycling Functions of Hydrothermarchaeota in Hydrothermal Sediment.</title>
        <authorList>
            <person name="Zhou Z."/>
            <person name="Liu Y."/>
            <person name="Xu W."/>
            <person name="Pan J."/>
            <person name="Luo Z.H."/>
            <person name="Li M."/>
        </authorList>
    </citation>
    <scope>NUCLEOTIDE SEQUENCE [LARGE SCALE GENOMIC DNA]</scope>
    <source>
        <strain evidence="13">SpSt-1135</strain>
    </source>
</reference>
<keyword evidence="7 10" id="KW-1133">Transmembrane helix</keyword>
<organism evidence="13">
    <name type="scientific">Desulfurella acetivorans</name>
    <dbReference type="NCBI Taxonomy" id="33002"/>
    <lineage>
        <taxon>Bacteria</taxon>
        <taxon>Pseudomonadati</taxon>
        <taxon>Campylobacterota</taxon>
        <taxon>Desulfurellia</taxon>
        <taxon>Desulfurellales</taxon>
        <taxon>Desulfurellaceae</taxon>
        <taxon>Desulfurella</taxon>
    </lineage>
</organism>
<dbReference type="Proteomes" id="UP000886400">
    <property type="component" value="Unassembled WGS sequence"/>
</dbReference>
<accession>A0A7C6E7T2</accession>
<proteinExistence type="predicted"/>
<evidence type="ECO:0000256" key="7">
    <source>
        <dbReference type="ARBA" id="ARBA00022989"/>
    </source>
</evidence>
<feature type="domain" description="K+ potassium transporter C-terminal" evidence="12">
    <location>
        <begin position="474"/>
        <end position="607"/>
    </location>
</feature>
<feature type="transmembrane region" description="Helical" evidence="10">
    <location>
        <begin position="12"/>
        <end position="38"/>
    </location>
</feature>
<evidence type="ECO:0000256" key="4">
    <source>
        <dbReference type="ARBA" id="ARBA00022692"/>
    </source>
</evidence>
<feature type="transmembrane region" description="Helical" evidence="10">
    <location>
        <begin position="339"/>
        <end position="359"/>
    </location>
</feature>
<evidence type="ECO:0000256" key="8">
    <source>
        <dbReference type="ARBA" id="ARBA00023065"/>
    </source>
</evidence>
<keyword evidence="2" id="KW-0813">Transport</keyword>
<feature type="transmembrane region" description="Helical" evidence="10">
    <location>
        <begin position="246"/>
        <end position="266"/>
    </location>
</feature>
<dbReference type="PANTHER" id="PTHR30540">
    <property type="entry name" value="OSMOTIC STRESS POTASSIUM TRANSPORTER"/>
    <property type="match status" value="1"/>
</dbReference>
<dbReference type="GO" id="GO:0015293">
    <property type="term" value="F:symporter activity"/>
    <property type="evidence" value="ECO:0007669"/>
    <property type="project" value="UniProtKB-KW"/>
</dbReference>
<name>A0A7C6E7T2_DESAE</name>
<keyword evidence="4 10" id="KW-0812">Transmembrane</keyword>
<sequence>MLNSNLEKLKSTIKAMGLVFGDIGTSPIYTLAVVFILTKPTHENIIGVVSLVLWTLILLVSVEYVWLAMSISKRGEGGTTVLKEVLVPTLKSTRAIAFVTVLTYIGISFLMGDGVITPAISILSAVEGLTLVPKFSQLSNGVLLLIASIITIGLFVLQKKGTEKVASYFGPIMVIWFISLGISGLFSIFHYPQVLKAINPYYAIDFFIRDGFKGFVILSDVILCATGGEALYADMGHLGKKPIVRAWYFVFSVLILSYLGQAAYAVTHYPESSSVLFSMVFSQTSIFYIPFLILSILATIIASQAMISGVFSIVYQGIVTHIFPMLKIDHTSDKLRSQIYINFVNWLLMFAVLYTMWHFQTSDNLAAAYGFAVNGTMLITAVFLIWIFHKKKLKIKMIASVFVFIITSFYFASNLYYKIPHGAYLTLFIAMIPLTVILIFTQGQKRLYKSLKSMDMKDFLLPYKESYANKPKLNGVAVFFTRNIQKVPPYIVNTMLDNGIIYETNILVTQKTSSYPFGVVYAFGEDLAKGLKILKIKVGYMEIVNIGKILEDTKIKPTVMFYGVEDIITENIIWKIFALIKKVSPNFIKFHRLPSNKVHGVIVQVKM</sequence>
<feature type="domain" description="K+ potassium transporter integral membrane" evidence="11">
    <location>
        <begin position="12"/>
        <end position="457"/>
    </location>
</feature>
<comment type="caution">
    <text evidence="13">The sequence shown here is derived from an EMBL/GenBank/DDBJ whole genome shotgun (WGS) entry which is preliminary data.</text>
</comment>
<feature type="transmembrane region" description="Helical" evidence="10">
    <location>
        <begin position="395"/>
        <end position="417"/>
    </location>
</feature>
<feature type="transmembrane region" description="Helical" evidence="10">
    <location>
        <begin position="423"/>
        <end position="441"/>
    </location>
</feature>
<evidence type="ECO:0000256" key="3">
    <source>
        <dbReference type="ARBA" id="ARBA00022538"/>
    </source>
</evidence>
<keyword evidence="3" id="KW-0633">Potassium transport</keyword>
<evidence type="ECO:0000313" key="13">
    <source>
        <dbReference type="EMBL" id="HHS48330.1"/>
    </source>
</evidence>
<evidence type="ECO:0000256" key="10">
    <source>
        <dbReference type="SAM" id="Phobius"/>
    </source>
</evidence>
<keyword evidence="8" id="KW-0406">Ion transport</keyword>
<feature type="transmembrane region" description="Helical" evidence="10">
    <location>
        <begin position="365"/>
        <end position="388"/>
    </location>
</feature>
<feature type="transmembrane region" description="Helical" evidence="10">
    <location>
        <begin position="211"/>
        <end position="234"/>
    </location>
</feature>